<feature type="compositionally biased region" description="Basic and acidic residues" evidence="1">
    <location>
        <begin position="85"/>
        <end position="104"/>
    </location>
</feature>
<comment type="caution">
    <text evidence="2">The sequence shown here is derived from an EMBL/GenBank/DDBJ whole genome shotgun (WGS) entry which is preliminary data.</text>
</comment>
<protein>
    <submittedName>
        <fullName evidence="2">Uncharacterized protein</fullName>
    </submittedName>
</protein>
<reference evidence="2 3" key="2">
    <citation type="journal article" date="2021" name="Curr. Genet.">
        <title>Genetic response to nitrogen starvation in the aggressive Eucalyptus foliar pathogen Teratosphaeria destructans.</title>
        <authorList>
            <person name="Havenga M."/>
            <person name="Wingfield B.D."/>
            <person name="Wingfield M.J."/>
            <person name="Dreyer L.L."/>
            <person name="Roets F."/>
            <person name="Aylward J."/>
        </authorList>
    </citation>
    <scope>NUCLEOTIDE SEQUENCE [LARGE SCALE GENOMIC DNA]</scope>
    <source>
        <strain evidence="2">CMW44962</strain>
    </source>
</reference>
<proteinExistence type="predicted"/>
<reference evidence="2 3" key="1">
    <citation type="journal article" date="2018" name="IMA Fungus">
        <title>IMA Genome-F 10: Nine draft genome sequences of Claviceps purpurea s.lat., including C. arundinis, C. humidiphila, and C. cf. spartinae, pseudomolecules for the pitch canker pathogen Fusarium circinatum, draft genome of Davidsoniella eucalypti, Grosmannia galeiformis, Quambalaria eucalypti, and Teratosphaeria destructans.</title>
        <authorList>
            <person name="Wingfield B.D."/>
            <person name="Liu M."/>
            <person name="Nguyen H.D."/>
            <person name="Lane F.A."/>
            <person name="Morgan S.W."/>
            <person name="De Vos L."/>
            <person name="Wilken P.M."/>
            <person name="Duong T.A."/>
            <person name="Aylward J."/>
            <person name="Coetzee M.P."/>
            <person name="Dadej K."/>
            <person name="De Beer Z.W."/>
            <person name="Findlay W."/>
            <person name="Havenga M."/>
            <person name="Kolarik M."/>
            <person name="Menzies J.G."/>
            <person name="Naidoo K."/>
            <person name="Pochopski O."/>
            <person name="Shoukouhi P."/>
            <person name="Santana Q.C."/>
            <person name="Seifert K.A."/>
            <person name="Soal N."/>
            <person name="Steenkamp E.T."/>
            <person name="Tatham C.T."/>
            <person name="van der Nest M.A."/>
            <person name="Wingfield M.J."/>
        </authorList>
    </citation>
    <scope>NUCLEOTIDE SEQUENCE [LARGE SCALE GENOMIC DNA]</scope>
    <source>
        <strain evidence="2">CMW44962</strain>
    </source>
</reference>
<evidence type="ECO:0000313" key="3">
    <source>
        <dbReference type="Proteomes" id="UP001138500"/>
    </source>
</evidence>
<sequence>MPRSRPQTYCSFSTSPASIYGLKPASRITYTTAAANPPKPMRSEDREHDFRRRHLQPALSRDGARHEVVPSRPHARDEPEDEHPGDDALVREAAVPRHQDRAESAEDDEQHDLSVDPVATHSVAEDAEEDLAGDHAEVERAFDQVGFDGRDMAVVVLVVERPEDLHDEADGDCEVLVGVRGLGLEQSSCC</sequence>
<name>A0A9W7SMM5_9PEZI</name>
<gene>
    <name evidence="2" type="ORF">Tdes44962_MAKER04403</name>
</gene>
<evidence type="ECO:0000256" key="1">
    <source>
        <dbReference type="SAM" id="MobiDB-lite"/>
    </source>
</evidence>
<feature type="compositionally biased region" description="Basic and acidic residues" evidence="1">
    <location>
        <begin position="62"/>
        <end position="77"/>
    </location>
</feature>
<keyword evidence="3" id="KW-1185">Reference proteome</keyword>
<feature type="compositionally biased region" description="Basic and acidic residues" evidence="1">
    <location>
        <begin position="41"/>
        <end position="50"/>
    </location>
</feature>
<feature type="region of interest" description="Disordered" evidence="1">
    <location>
        <begin position="30"/>
        <end position="131"/>
    </location>
</feature>
<dbReference type="Proteomes" id="UP001138500">
    <property type="component" value="Unassembled WGS sequence"/>
</dbReference>
<evidence type="ECO:0000313" key="2">
    <source>
        <dbReference type="EMBL" id="KAH9824453.1"/>
    </source>
</evidence>
<dbReference type="AlphaFoldDB" id="A0A9W7SMM5"/>
<accession>A0A9W7SMM5</accession>
<dbReference type="EMBL" id="RIBY02002156">
    <property type="protein sequence ID" value="KAH9824453.1"/>
    <property type="molecule type" value="Genomic_DNA"/>
</dbReference>
<organism evidence="2 3">
    <name type="scientific">Teratosphaeria destructans</name>
    <dbReference type="NCBI Taxonomy" id="418781"/>
    <lineage>
        <taxon>Eukaryota</taxon>
        <taxon>Fungi</taxon>
        <taxon>Dikarya</taxon>
        <taxon>Ascomycota</taxon>
        <taxon>Pezizomycotina</taxon>
        <taxon>Dothideomycetes</taxon>
        <taxon>Dothideomycetidae</taxon>
        <taxon>Mycosphaerellales</taxon>
        <taxon>Teratosphaeriaceae</taxon>
        <taxon>Teratosphaeria</taxon>
    </lineage>
</organism>